<organism evidence="2 3">
    <name type="scientific">Paraburkholderia fynbosensis</name>
    <dbReference type="NCBI Taxonomy" id="1200993"/>
    <lineage>
        <taxon>Bacteria</taxon>
        <taxon>Pseudomonadati</taxon>
        <taxon>Pseudomonadota</taxon>
        <taxon>Betaproteobacteria</taxon>
        <taxon>Burkholderiales</taxon>
        <taxon>Burkholderiaceae</taxon>
        <taxon>Paraburkholderia</taxon>
    </lineage>
</organism>
<dbReference type="AlphaFoldDB" id="A0A6J5H8X7"/>
<gene>
    <name evidence="2" type="ORF">LMG27177_07534</name>
</gene>
<keyword evidence="1" id="KW-0812">Transmembrane</keyword>
<evidence type="ECO:0000313" key="2">
    <source>
        <dbReference type="EMBL" id="CAB3810857.1"/>
    </source>
</evidence>
<proteinExistence type="predicted"/>
<dbReference type="EMBL" id="CADIKI010000049">
    <property type="protein sequence ID" value="CAB3810857.1"/>
    <property type="molecule type" value="Genomic_DNA"/>
</dbReference>
<feature type="transmembrane region" description="Helical" evidence="1">
    <location>
        <begin position="99"/>
        <end position="121"/>
    </location>
</feature>
<feature type="transmembrane region" description="Helical" evidence="1">
    <location>
        <begin position="142"/>
        <end position="160"/>
    </location>
</feature>
<feature type="transmembrane region" description="Helical" evidence="1">
    <location>
        <begin position="64"/>
        <end position="87"/>
    </location>
</feature>
<name>A0A6J5H8X7_9BURK</name>
<dbReference type="RefSeq" id="WP_175166437.1">
    <property type="nucleotide sequence ID" value="NZ_CADIKI010000049.1"/>
</dbReference>
<evidence type="ECO:0000256" key="1">
    <source>
        <dbReference type="SAM" id="Phobius"/>
    </source>
</evidence>
<protein>
    <submittedName>
        <fullName evidence="2">Uncharacterized protein</fullName>
    </submittedName>
</protein>
<evidence type="ECO:0000313" key="3">
    <source>
        <dbReference type="Proteomes" id="UP000494252"/>
    </source>
</evidence>
<keyword evidence="1" id="KW-0472">Membrane</keyword>
<keyword evidence="1" id="KW-1133">Transmembrane helix</keyword>
<sequence length="162" mass="18013">MIETWRISMSGALTEAANSLFVTPCDYRALYHRLDERYGKSSELANESQKVERIMDSRYSVDRFVVGLLFGACIAWFASVAMDHWVLPSSIGQGLGLRLVIEAVVSACLVLPRPLLLKTVFRSRRSVFIQDEDVRAMLRGRVVGILSGVWVGATINSVLFSG</sequence>
<keyword evidence="3" id="KW-1185">Reference proteome</keyword>
<accession>A0A6J5H8X7</accession>
<dbReference type="Proteomes" id="UP000494252">
    <property type="component" value="Unassembled WGS sequence"/>
</dbReference>
<reference evidence="2 3" key="1">
    <citation type="submission" date="2020-04" db="EMBL/GenBank/DDBJ databases">
        <authorList>
            <person name="De Canck E."/>
        </authorList>
    </citation>
    <scope>NUCLEOTIDE SEQUENCE [LARGE SCALE GENOMIC DNA]</scope>
    <source>
        <strain evidence="2 3">LMG 27177</strain>
    </source>
</reference>